<sequence>MPFTNSITGGPVQPANVGYRTFSLPADVTLIWPSIAQNLPDVVADLMEVAPTASGFNITLPDVRQVGVGSGTIIRNIGAFSFNVLDAGGGALAAIAPGVSRYLYITDQATAAGVWRSITLGASTSMADAASLVGAGIKAIGASLNQSMPPDPSASTSVFVVAADRARVKIAVGGVATYNLPNTSVVGPDWFCGFVNAGTGMLTLDCDGLETIDGQGSVQLAPGESTLVVCGGLAQYYTLGRGRSTAFNFTQLVKSIAPGGTTVLTSSESANKLMRFVGLLTGNATVEFPSTVGVYYLYNNTTGAFTVSVKTATGSPYALPQAQRAIVYCDGVDILPAQTAVPSGGVLFADGTQASPGMAYASETGLGLYRAAAATIGVAAQNADILRFVGVASAVNFVSFTNAVLGADPVVSTSGGALNLQGAVRIGSQISPTALGASVNNWAPVGIASCALIRVSSSTPVNITGIAVPNAAEGRLLTIRNVGSFDVTLTRDDAASSAANRFLIGANTVLRAGDSISLTYDATAQRWVCWGALPDVNYFFSGVGRRLVADFSNATLASRTYAQTGTINTSTSFGILPNGTGPASSYNAFGASDPTNASQMSVGVDATGAFVSSTRAGSGTFRPLRLATSDITRFEIDINGNIVVGTGAALAGLRIATIGNSNAAANSGSAWSTNSNAGSTSIVAWSAATGSSGFGAVQTDMPGGLSLTSLSATGAINFVVNGATRLTIRPDGSIWTNANTQPSFRSRVWGMFDGNTGGAFGVGNVSSLSKNAAGNYTINFAVAMPDTNYSTIATASIGSANFAYNADVIGRTTTGVQIVTGFNTGSVNQVDVPFLFVHVMR</sequence>
<reference evidence="1" key="1">
    <citation type="submission" date="2020-04" db="EMBL/GenBank/DDBJ databases">
        <authorList>
            <person name="Chiriac C."/>
            <person name="Salcher M."/>
            <person name="Ghai R."/>
            <person name="Kavagutti S V."/>
        </authorList>
    </citation>
    <scope>NUCLEOTIDE SEQUENCE</scope>
</reference>
<proteinExistence type="predicted"/>
<evidence type="ECO:0000313" key="1">
    <source>
        <dbReference type="EMBL" id="CAB4142780.1"/>
    </source>
</evidence>
<dbReference type="EMBL" id="LR796416">
    <property type="protein sequence ID" value="CAB4142780.1"/>
    <property type="molecule type" value="Genomic_DNA"/>
</dbReference>
<name>A0A6J5MCA0_9CAUD</name>
<accession>A0A6J5MCA0</accession>
<gene>
    <name evidence="1" type="ORF">UFOVP435_21</name>
</gene>
<protein>
    <submittedName>
        <fullName evidence="1">Uncharacterized protein</fullName>
    </submittedName>
</protein>
<organism evidence="1">
    <name type="scientific">uncultured Caudovirales phage</name>
    <dbReference type="NCBI Taxonomy" id="2100421"/>
    <lineage>
        <taxon>Viruses</taxon>
        <taxon>Duplodnaviria</taxon>
        <taxon>Heunggongvirae</taxon>
        <taxon>Uroviricota</taxon>
        <taxon>Caudoviricetes</taxon>
        <taxon>Peduoviridae</taxon>
        <taxon>Maltschvirus</taxon>
        <taxon>Maltschvirus maltsch</taxon>
    </lineage>
</organism>